<evidence type="ECO:0000313" key="6">
    <source>
        <dbReference type="EMBL" id="GAA3593335.1"/>
    </source>
</evidence>
<sequence>MAARARTTDRREGALSRRRIVGAAIELLDATGESGLTFRALSAHLKTGAGAIYWHVANKDELLGAATDEVLAHVLVADDRHSTPDEEIRAVACAVFDAVDAHPWIGSQLSGTASPSGMLQIFERLGRQVEALGVPAPAQFDAVSALVNYIIGVARQNAANARSQEPGTNRGDVLGAMAAVWAGLDENDFPFVRRIAPELAGHDDREQFLAGVDLILAGMIALR</sequence>
<reference evidence="7" key="1">
    <citation type="journal article" date="2019" name="Int. J. Syst. Evol. Microbiol.">
        <title>The Global Catalogue of Microorganisms (GCM) 10K type strain sequencing project: providing services to taxonomists for standard genome sequencing and annotation.</title>
        <authorList>
            <consortium name="The Broad Institute Genomics Platform"/>
            <consortium name="The Broad Institute Genome Sequencing Center for Infectious Disease"/>
            <person name="Wu L."/>
            <person name="Ma J."/>
        </authorList>
    </citation>
    <scope>NUCLEOTIDE SEQUENCE [LARGE SCALE GENOMIC DNA]</scope>
    <source>
        <strain evidence="7">JCM 16902</strain>
    </source>
</reference>
<feature type="DNA-binding region" description="H-T-H motif" evidence="4">
    <location>
        <begin position="37"/>
        <end position="56"/>
    </location>
</feature>
<dbReference type="InterPro" id="IPR009057">
    <property type="entry name" value="Homeodomain-like_sf"/>
</dbReference>
<dbReference type="Proteomes" id="UP001501074">
    <property type="component" value="Unassembled WGS sequence"/>
</dbReference>
<accession>A0ABP6YZG7</accession>
<dbReference type="PANTHER" id="PTHR30055">
    <property type="entry name" value="HTH-TYPE TRANSCRIPTIONAL REGULATOR RUTR"/>
    <property type="match status" value="1"/>
</dbReference>
<evidence type="ECO:0000313" key="7">
    <source>
        <dbReference type="Proteomes" id="UP001501074"/>
    </source>
</evidence>
<evidence type="ECO:0000256" key="1">
    <source>
        <dbReference type="ARBA" id="ARBA00023015"/>
    </source>
</evidence>
<keyword evidence="7" id="KW-1185">Reference proteome</keyword>
<evidence type="ECO:0000259" key="5">
    <source>
        <dbReference type="PROSITE" id="PS50977"/>
    </source>
</evidence>
<dbReference type="Pfam" id="PF02909">
    <property type="entry name" value="TetR_C_1"/>
    <property type="match status" value="1"/>
</dbReference>
<dbReference type="SUPFAM" id="SSF46689">
    <property type="entry name" value="Homeodomain-like"/>
    <property type="match status" value="1"/>
</dbReference>
<dbReference type="PANTHER" id="PTHR30055:SF151">
    <property type="entry name" value="TRANSCRIPTIONAL REGULATORY PROTEIN"/>
    <property type="match status" value="1"/>
</dbReference>
<proteinExistence type="predicted"/>
<dbReference type="Gene3D" id="1.10.10.60">
    <property type="entry name" value="Homeodomain-like"/>
    <property type="match status" value="1"/>
</dbReference>
<name>A0ABP6YZG7_9ACTN</name>
<comment type="caution">
    <text evidence="6">The sequence shown here is derived from an EMBL/GenBank/DDBJ whole genome shotgun (WGS) entry which is preliminary data.</text>
</comment>
<dbReference type="SUPFAM" id="SSF48498">
    <property type="entry name" value="Tetracyclin repressor-like, C-terminal domain"/>
    <property type="match status" value="1"/>
</dbReference>
<dbReference type="InterPro" id="IPR004111">
    <property type="entry name" value="Repressor_TetR_C"/>
</dbReference>
<keyword evidence="1" id="KW-0805">Transcription regulation</keyword>
<feature type="domain" description="HTH tetR-type" evidence="5">
    <location>
        <begin position="14"/>
        <end position="74"/>
    </location>
</feature>
<dbReference type="EMBL" id="BAAAZO010000001">
    <property type="protein sequence ID" value="GAA3593335.1"/>
    <property type="molecule type" value="Genomic_DNA"/>
</dbReference>
<keyword evidence="3" id="KW-0804">Transcription</keyword>
<evidence type="ECO:0000256" key="3">
    <source>
        <dbReference type="ARBA" id="ARBA00023163"/>
    </source>
</evidence>
<dbReference type="Pfam" id="PF00440">
    <property type="entry name" value="TetR_N"/>
    <property type="match status" value="1"/>
</dbReference>
<dbReference type="RefSeq" id="WP_231488350.1">
    <property type="nucleotide sequence ID" value="NZ_BAAAZO010000001.1"/>
</dbReference>
<dbReference type="InterPro" id="IPR036271">
    <property type="entry name" value="Tet_transcr_reg_TetR-rel_C_sf"/>
</dbReference>
<gene>
    <name evidence="6" type="ORF">GCM10022223_05290</name>
</gene>
<organism evidence="6 7">
    <name type="scientific">Kineosporia mesophila</name>
    <dbReference type="NCBI Taxonomy" id="566012"/>
    <lineage>
        <taxon>Bacteria</taxon>
        <taxon>Bacillati</taxon>
        <taxon>Actinomycetota</taxon>
        <taxon>Actinomycetes</taxon>
        <taxon>Kineosporiales</taxon>
        <taxon>Kineosporiaceae</taxon>
        <taxon>Kineosporia</taxon>
    </lineage>
</organism>
<dbReference type="InterPro" id="IPR001647">
    <property type="entry name" value="HTH_TetR"/>
</dbReference>
<protein>
    <submittedName>
        <fullName evidence="6">TetR/AcrR family transcriptional regulator</fullName>
    </submittedName>
</protein>
<evidence type="ECO:0000256" key="2">
    <source>
        <dbReference type="ARBA" id="ARBA00023125"/>
    </source>
</evidence>
<dbReference type="PROSITE" id="PS50977">
    <property type="entry name" value="HTH_TETR_2"/>
    <property type="match status" value="1"/>
</dbReference>
<keyword evidence="2 4" id="KW-0238">DNA-binding</keyword>
<dbReference type="Gene3D" id="1.10.357.10">
    <property type="entry name" value="Tetracycline Repressor, domain 2"/>
    <property type="match status" value="1"/>
</dbReference>
<evidence type="ECO:0000256" key="4">
    <source>
        <dbReference type="PROSITE-ProRule" id="PRU00335"/>
    </source>
</evidence>
<dbReference type="InterPro" id="IPR050109">
    <property type="entry name" value="HTH-type_TetR-like_transc_reg"/>
</dbReference>